<dbReference type="EMBL" id="JANIEX010001057">
    <property type="protein sequence ID" value="KAJ3561091.1"/>
    <property type="molecule type" value="Genomic_DNA"/>
</dbReference>
<name>A0AAD5YLC2_9AGAR</name>
<keyword evidence="2" id="KW-1185">Reference proteome</keyword>
<gene>
    <name evidence="1" type="ORF">NP233_g10410</name>
</gene>
<organism evidence="1 2">
    <name type="scientific">Leucocoprinus birnbaumii</name>
    <dbReference type="NCBI Taxonomy" id="56174"/>
    <lineage>
        <taxon>Eukaryota</taxon>
        <taxon>Fungi</taxon>
        <taxon>Dikarya</taxon>
        <taxon>Basidiomycota</taxon>
        <taxon>Agaricomycotina</taxon>
        <taxon>Agaricomycetes</taxon>
        <taxon>Agaricomycetidae</taxon>
        <taxon>Agaricales</taxon>
        <taxon>Agaricineae</taxon>
        <taxon>Agaricaceae</taxon>
        <taxon>Leucocoprinus</taxon>
    </lineage>
</organism>
<dbReference type="AlphaFoldDB" id="A0AAD5YLC2"/>
<evidence type="ECO:0000313" key="1">
    <source>
        <dbReference type="EMBL" id="KAJ3561091.1"/>
    </source>
</evidence>
<proteinExistence type="predicted"/>
<comment type="caution">
    <text evidence="1">The sequence shown here is derived from an EMBL/GenBank/DDBJ whole genome shotgun (WGS) entry which is preliminary data.</text>
</comment>
<accession>A0AAD5YLC2</accession>
<reference evidence="1" key="1">
    <citation type="submission" date="2022-07" db="EMBL/GenBank/DDBJ databases">
        <title>Genome Sequence of Leucocoprinus birnbaumii.</title>
        <authorList>
            <person name="Buettner E."/>
        </authorList>
    </citation>
    <scope>NUCLEOTIDE SEQUENCE</scope>
    <source>
        <strain evidence="1">VT141</strain>
    </source>
</reference>
<evidence type="ECO:0000313" key="2">
    <source>
        <dbReference type="Proteomes" id="UP001213000"/>
    </source>
</evidence>
<dbReference type="Proteomes" id="UP001213000">
    <property type="component" value="Unassembled WGS sequence"/>
</dbReference>
<sequence>MSSHDFSRPLTPLEAVPVRWSLIFSGSIPFLSYSQHLASQAMPTLKLVVPGALPPCPHMKLLLRNAALQDISSERTPETRRDEMAKTRCGAFSNCTWSPLHYAVYASGRRLACPLP</sequence>
<protein>
    <submittedName>
        <fullName evidence="1">Uncharacterized protein</fullName>
    </submittedName>
</protein>